<evidence type="ECO:0000256" key="10">
    <source>
        <dbReference type="ARBA" id="ARBA00023136"/>
    </source>
</evidence>
<protein>
    <submittedName>
        <fullName evidence="15">Dopamine beta-hydroxylase</fullName>
    </submittedName>
</protein>
<dbReference type="Pfam" id="PF03712">
    <property type="entry name" value="Cu2_monoox_C"/>
    <property type="match status" value="1"/>
</dbReference>
<dbReference type="InterPro" id="IPR024548">
    <property type="entry name" value="Cu2_monoox_C"/>
</dbReference>
<sequence>MLAKYFLALVLINFAAASSDFKYSTVLDHENNVRLKWKIEEKNSHSFAVFNLMAKIDQLPVMIGFGASDRGEVYNADLVVFELDRGFIKYFDSHTDDKGILKLDKKLDYDLLDFKISNFGDKIEILFERKLDTCDPYDYLIETGTVHLVHFILYNNKFYPNLSSLYLREFLPEKDSHSWDMKHTQLVKSSYFDEVVQKFDAQKTQHFEMRNNEVVLPEQDTTYWCKVFKLDEKFRHKHHIVAYESVISEASKGIVHHMELFHCFYDPREDMKNYDGPCKSEGKPAGLTQCRKVIAAWAMGAGRFVYPNEVGGVVGGEHFSPYVVLEIHYDNPKLRKDVIDSSGMRVFYIGGPGQKLREYDAGIMEVGLEYNPKNSIPPKALSFHHHGYCLSECTENSLPEQGITIFASQLHTHLTGRKVWTSLVRDNQVVQIINSDNHFDQMFQEIRLLQRPVRVYPGDALINTCVFETMDRDNMTFGGYSIRDEMCLNYIHYYPLSSLELCKSSIYDQVLEDFFEKINYYDLAETNKYKTIEENFNSIQWNQVNSRILSKMYDEAPISFSCNSSDGQHIANVYGRYNQKEFFEVPQITNLRSDRAPLDPVIASECHDMN</sequence>
<feature type="chain" id="PRO_5018279062" evidence="13">
    <location>
        <begin position="18"/>
        <end position="610"/>
    </location>
</feature>
<keyword evidence="12" id="KW-0325">Glycoprotein</keyword>
<dbReference type="InterPro" id="IPR008977">
    <property type="entry name" value="PHM/PNGase_F_dom_sf"/>
</dbReference>
<keyword evidence="7" id="KW-0560">Oxidoreductase</keyword>
<dbReference type="PROSITE" id="PS50836">
    <property type="entry name" value="DOMON"/>
    <property type="match status" value="1"/>
</dbReference>
<dbReference type="Pfam" id="PF03351">
    <property type="entry name" value="DOMON"/>
    <property type="match status" value="1"/>
</dbReference>
<keyword evidence="16" id="KW-1185">Reference proteome</keyword>
<evidence type="ECO:0000256" key="12">
    <source>
        <dbReference type="ARBA" id="ARBA00023180"/>
    </source>
</evidence>
<comment type="similarity">
    <text evidence="3">Belongs to the copper type II ascorbate-dependent monooxygenase family.</text>
</comment>
<dbReference type="InterPro" id="IPR045266">
    <property type="entry name" value="DOH_DOMON"/>
</dbReference>
<comment type="subcellular location">
    <subcellularLocation>
        <location evidence="2">Membrane</location>
        <topology evidence="2">Single-pass membrane protein</topology>
    </subcellularLocation>
</comment>
<dbReference type="FunFam" id="2.60.120.230:FF:000001">
    <property type="entry name" value="Monooxygenase, DBH-like 1"/>
    <property type="match status" value="1"/>
</dbReference>
<comment type="caution">
    <text evidence="15">The sequence shown here is derived from an EMBL/GenBank/DDBJ whole genome shotgun (WGS) entry which is preliminary data.</text>
</comment>
<dbReference type="Pfam" id="PF01082">
    <property type="entry name" value="Cu2_monooxygen"/>
    <property type="match status" value="1"/>
</dbReference>
<dbReference type="PANTHER" id="PTHR10157:SF29">
    <property type="entry name" value="DOPAMINE BETA-HYDROXYLASE"/>
    <property type="match status" value="1"/>
</dbReference>
<dbReference type="EMBL" id="REGN01008739">
    <property type="protein sequence ID" value="RNA02847.1"/>
    <property type="molecule type" value="Genomic_DNA"/>
</dbReference>
<keyword evidence="9" id="KW-0503">Monooxygenase</keyword>
<evidence type="ECO:0000256" key="11">
    <source>
        <dbReference type="ARBA" id="ARBA00023157"/>
    </source>
</evidence>
<dbReference type="GO" id="GO:0004500">
    <property type="term" value="F:dopamine beta-monooxygenase activity"/>
    <property type="evidence" value="ECO:0007669"/>
    <property type="project" value="InterPro"/>
</dbReference>
<evidence type="ECO:0000256" key="2">
    <source>
        <dbReference type="ARBA" id="ARBA00004167"/>
    </source>
</evidence>
<dbReference type="CDD" id="cd09631">
    <property type="entry name" value="DOMON_DOH"/>
    <property type="match status" value="1"/>
</dbReference>
<evidence type="ECO:0000256" key="5">
    <source>
        <dbReference type="ARBA" id="ARBA00022723"/>
    </source>
</evidence>
<dbReference type="GO" id="GO:0042421">
    <property type="term" value="P:norepinephrine biosynthetic process"/>
    <property type="evidence" value="ECO:0007669"/>
    <property type="project" value="TreeGrafter"/>
</dbReference>
<feature type="signal peptide" evidence="13">
    <location>
        <begin position="1"/>
        <end position="17"/>
    </location>
</feature>
<organism evidence="15 16">
    <name type="scientific">Brachionus plicatilis</name>
    <name type="common">Marine rotifer</name>
    <name type="synonym">Brachionus muelleri</name>
    <dbReference type="NCBI Taxonomy" id="10195"/>
    <lineage>
        <taxon>Eukaryota</taxon>
        <taxon>Metazoa</taxon>
        <taxon>Spiralia</taxon>
        <taxon>Gnathifera</taxon>
        <taxon>Rotifera</taxon>
        <taxon>Eurotatoria</taxon>
        <taxon>Monogononta</taxon>
        <taxon>Pseudotrocha</taxon>
        <taxon>Ploima</taxon>
        <taxon>Brachionidae</taxon>
        <taxon>Brachionus</taxon>
    </lineage>
</organism>
<evidence type="ECO:0000256" key="1">
    <source>
        <dbReference type="ARBA" id="ARBA00001973"/>
    </source>
</evidence>
<dbReference type="STRING" id="10195.A0A3M7PUM9"/>
<dbReference type="OrthoDB" id="129121at2759"/>
<dbReference type="GO" id="GO:0005507">
    <property type="term" value="F:copper ion binding"/>
    <property type="evidence" value="ECO:0007669"/>
    <property type="project" value="InterPro"/>
</dbReference>
<evidence type="ECO:0000256" key="4">
    <source>
        <dbReference type="ARBA" id="ARBA00022692"/>
    </source>
</evidence>
<feature type="domain" description="DOMON" evidence="14">
    <location>
        <begin position="31"/>
        <end position="153"/>
    </location>
</feature>
<evidence type="ECO:0000256" key="6">
    <source>
        <dbReference type="ARBA" id="ARBA00022989"/>
    </source>
</evidence>
<keyword evidence="8" id="KW-0186">Copper</keyword>
<keyword evidence="6" id="KW-1133">Transmembrane helix</keyword>
<gene>
    <name evidence="15" type="ORF">BpHYR1_012280</name>
</gene>
<dbReference type="Gene3D" id="2.60.120.230">
    <property type="match status" value="1"/>
</dbReference>
<evidence type="ECO:0000256" key="3">
    <source>
        <dbReference type="ARBA" id="ARBA00010676"/>
    </source>
</evidence>
<comment type="cofactor">
    <cofactor evidence="1">
        <name>Cu(2+)</name>
        <dbReference type="ChEBI" id="CHEBI:29036"/>
    </cofactor>
</comment>
<dbReference type="InterPro" id="IPR028460">
    <property type="entry name" value="Tbh/DBH"/>
</dbReference>
<dbReference type="GO" id="GO:0030667">
    <property type="term" value="C:secretory granule membrane"/>
    <property type="evidence" value="ECO:0007669"/>
    <property type="project" value="TreeGrafter"/>
</dbReference>
<dbReference type="InterPro" id="IPR000323">
    <property type="entry name" value="Cu2_ascorb_mOase_N"/>
</dbReference>
<evidence type="ECO:0000256" key="9">
    <source>
        <dbReference type="ARBA" id="ARBA00023033"/>
    </source>
</evidence>
<keyword evidence="11" id="KW-1015">Disulfide bond</keyword>
<dbReference type="AlphaFoldDB" id="A0A3M7PUM9"/>
<dbReference type="GO" id="GO:0006589">
    <property type="term" value="P:octopamine biosynthetic process"/>
    <property type="evidence" value="ECO:0007669"/>
    <property type="project" value="TreeGrafter"/>
</dbReference>
<dbReference type="PANTHER" id="PTHR10157">
    <property type="entry name" value="DOPAMINE BETA HYDROXYLASE RELATED"/>
    <property type="match status" value="1"/>
</dbReference>
<evidence type="ECO:0000259" key="14">
    <source>
        <dbReference type="PROSITE" id="PS50836"/>
    </source>
</evidence>
<keyword evidence="5" id="KW-0479">Metal-binding</keyword>
<keyword evidence="13" id="KW-0732">Signal</keyword>
<evidence type="ECO:0000313" key="16">
    <source>
        <dbReference type="Proteomes" id="UP000276133"/>
    </source>
</evidence>
<evidence type="ECO:0000256" key="8">
    <source>
        <dbReference type="ARBA" id="ARBA00023008"/>
    </source>
</evidence>
<dbReference type="InterPro" id="IPR020611">
    <property type="entry name" value="Cu2_ascorb_mOase_CS-1"/>
</dbReference>
<dbReference type="PROSITE" id="PS00084">
    <property type="entry name" value="CU2_MONOOXYGENASE_1"/>
    <property type="match status" value="1"/>
</dbReference>
<accession>A0A3M7PUM9</accession>
<keyword evidence="10" id="KW-0472">Membrane</keyword>
<reference evidence="15 16" key="1">
    <citation type="journal article" date="2018" name="Sci. Rep.">
        <title>Genomic signatures of local adaptation to the degree of environmental predictability in rotifers.</title>
        <authorList>
            <person name="Franch-Gras L."/>
            <person name="Hahn C."/>
            <person name="Garcia-Roger E.M."/>
            <person name="Carmona M.J."/>
            <person name="Serra M."/>
            <person name="Gomez A."/>
        </authorList>
    </citation>
    <scope>NUCLEOTIDE SEQUENCE [LARGE SCALE GENOMIC DNA]</scope>
    <source>
        <strain evidence="15">HYR1</strain>
    </source>
</reference>
<dbReference type="InterPro" id="IPR000945">
    <property type="entry name" value="DBH-like"/>
</dbReference>
<dbReference type="GO" id="GO:0005615">
    <property type="term" value="C:extracellular space"/>
    <property type="evidence" value="ECO:0007669"/>
    <property type="project" value="TreeGrafter"/>
</dbReference>
<dbReference type="InterPro" id="IPR005018">
    <property type="entry name" value="DOMON_domain"/>
</dbReference>
<dbReference type="InterPro" id="IPR036939">
    <property type="entry name" value="Cu2_ascorb_mOase_N_sf"/>
</dbReference>
<dbReference type="PRINTS" id="PR00767">
    <property type="entry name" value="DBMONOXGNASE"/>
</dbReference>
<dbReference type="SUPFAM" id="SSF49742">
    <property type="entry name" value="PHM/PNGase F"/>
    <property type="match status" value="2"/>
</dbReference>
<dbReference type="InterPro" id="IPR014784">
    <property type="entry name" value="Cu2_ascorb_mOase-like_C"/>
</dbReference>
<keyword evidence="4" id="KW-0812">Transmembrane</keyword>
<dbReference type="Proteomes" id="UP000276133">
    <property type="component" value="Unassembled WGS sequence"/>
</dbReference>
<proteinExistence type="inferred from homology"/>
<evidence type="ECO:0000313" key="15">
    <source>
        <dbReference type="EMBL" id="RNA02847.1"/>
    </source>
</evidence>
<dbReference type="GO" id="GO:0042420">
    <property type="term" value="P:dopamine catabolic process"/>
    <property type="evidence" value="ECO:0007669"/>
    <property type="project" value="TreeGrafter"/>
</dbReference>
<name>A0A3M7PUM9_BRAPC</name>
<dbReference type="FunFam" id="2.60.120.310:FF:000004">
    <property type="entry name" value="DBH-like monooxygenase protein 1"/>
    <property type="match status" value="1"/>
</dbReference>
<dbReference type="Gene3D" id="2.60.120.310">
    <property type="entry name" value="Copper type II, ascorbate-dependent monooxygenase, N-terminal domain"/>
    <property type="match status" value="1"/>
</dbReference>
<evidence type="ECO:0000256" key="13">
    <source>
        <dbReference type="SAM" id="SignalP"/>
    </source>
</evidence>
<evidence type="ECO:0000256" key="7">
    <source>
        <dbReference type="ARBA" id="ARBA00023002"/>
    </source>
</evidence>